<name>A0A5C0SI50_CRATE</name>
<dbReference type="Gene3D" id="3.10.520.10">
    <property type="entry name" value="ApbE-like domains"/>
    <property type="match status" value="1"/>
</dbReference>
<dbReference type="RefSeq" id="WP_148810835.1">
    <property type="nucleotide sequence ID" value="NZ_CP042243.1"/>
</dbReference>
<reference evidence="1 2" key="1">
    <citation type="submission" date="2019-07" db="EMBL/GenBank/DDBJ databases">
        <title>Complete genome of Crassaminicella thermophila SY095.</title>
        <authorList>
            <person name="Li X."/>
        </authorList>
    </citation>
    <scope>NUCLEOTIDE SEQUENCE [LARGE SCALE GENOMIC DNA]</scope>
    <source>
        <strain evidence="1 2">SY095</strain>
    </source>
</reference>
<sequence length="240" mass="26146">MYQKRFYRKYMKPNNFVNFTVIEKESDLHISAKCNLKKEARKYLIKYRKAIKTYGSVHKDFYTSLNPLVAKENATDIIKHMINASTLAKVGPMATVAGAISQYVGLSLLKHTDEIIIENGGDIFMKINHTAKILVYAGNSPFSNKIALSISPTNTPLGLCTSAGKVGHSLSFGNADAVVVLSKDTLLADATATAIGNIIFTPKDILNGIEFGKSIPGIEGVLIIIEDKLGTWGNITLVNP</sequence>
<dbReference type="AlphaFoldDB" id="A0A5C0SI50"/>
<dbReference type="SUPFAM" id="SSF143631">
    <property type="entry name" value="ApbE-like"/>
    <property type="match status" value="1"/>
</dbReference>
<gene>
    <name evidence="1" type="ORF">FQB35_11355</name>
</gene>
<dbReference type="KEGG" id="crs:FQB35_11355"/>
<evidence type="ECO:0000313" key="1">
    <source>
        <dbReference type="EMBL" id="QEK13662.1"/>
    </source>
</evidence>
<proteinExistence type="predicted"/>
<dbReference type="Proteomes" id="UP000324646">
    <property type="component" value="Chromosome"/>
</dbReference>
<dbReference type="NCBIfam" id="NF003323">
    <property type="entry name" value="PRK04334.1-3"/>
    <property type="match status" value="1"/>
</dbReference>
<evidence type="ECO:0000313" key="2">
    <source>
        <dbReference type="Proteomes" id="UP000324646"/>
    </source>
</evidence>
<accession>A0A5C0SI50</accession>
<organism evidence="1 2">
    <name type="scientific">Crassaminicella thermophila</name>
    <dbReference type="NCBI Taxonomy" id="2599308"/>
    <lineage>
        <taxon>Bacteria</taxon>
        <taxon>Bacillati</taxon>
        <taxon>Bacillota</taxon>
        <taxon>Clostridia</taxon>
        <taxon>Eubacteriales</taxon>
        <taxon>Clostridiaceae</taxon>
        <taxon>Crassaminicella</taxon>
    </lineage>
</organism>
<dbReference type="InterPro" id="IPR003374">
    <property type="entry name" value="ApbE-like_sf"/>
</dbReference>
<dbReference type="OrthoDB" id="9787842at2"/>
<keyword evidence="2" id="KW-1185">Reference proteome</keyword>
<dbReference type="EMBL" id="CP042243">
    <property type="protein sequence ID" value="QEK13662.1"/>
    <property type="molecule type" value="Genomic_DNA"/>
</dbReference>
<protein>
    <submittedName>
        <fullName evidence="1">UPF0280 family protein</fullName>
    </submittedName>
</protein>